<dbReference type="GO" id="GO:0050661">
    <property type="term" value="F:NADP binding"/>
    <property type="evidence" value="ECO:0007669"/>
    <property type="project" value="TreeGrafter"/>
</dbReference>
<dbReference type="AlphaFoldDB" id="A0AAN8J083"/>
<dbReference type="SUPFAM" id="SSF51971">
    <property type="entry name" value="Nucleotide-binding domain"/>
    <property type="match status" value="1"/>
</dbReference>
<dbReference type="GO" id="GO:0006212">
    <property type="term" value="P:uracil catabolic process"/>
    <property type="evidence" value="ECO:0007669"/>
    <property type="project" value="TreeGrafter"/>
</dbReference>
<protein>
    <recommendedName>
        <fullName evidence="3">Dihydrothymine dehydrogenase</fullName>
    </recommendedName>
    <alternativeName>
        <fullName evidence="2">Dihydrouracil dehydrogenase</fullName>
    </alternativeName>
</protein>
<feature type="non-terminal residue" evidence="6">
    <location>
        <position position="407"/>
    </location>
</feature>
<dbReference type="FunFam" id="1.10.1060.10:FF:000007">
    <property type="entry name" value="Dihydropyrimidine dehydrogenase [NADP(+)]"/>
    <property type="match status" value="1"/>
</dbReference>
<dbReference type="EMBL" id="WIXE01017670">
    <property type="protein sequence ID" value="KAK5971539.1"/>
    <property type="molecule type" value="Genomic_DNA"/>
</dbReference>
<dbReference type="GO" id="GO:0005829">
    <property type="term" value="C:cytosol"/>
    <property type="evidence" value="ECO:0007669"/>
    <property type="project" value="TreeGrafter"/>
</dbReference>
<feature type="domain" description="Dihydroprymidine dehydrogenase" evidence="5">
    <location>
        <begin position="45"/>
        <end position="155"/>
    </location>
</feature>
<organism evidence="6 7">
    <name type="scientific">Trichostrongylus colubriformis</name>
    <name type="common">Black scour worm</name>
    <dbReference type="NCBI Taxonomy" id="6319"/>
    <lineage>
        <taxon>Eukaryota</taxon>
        <taxon>Metazoa</taxon>
        <taxon>Ecdysozoa</taxon>
        <taxon>Nematoda</taxon>
        <taxon>Chromadorea</taxon>
        <taxon>Rhabditida</taxon>
        <taxon>Rhabditina</taxon>
        <taxon>Rhabditomorpha</taxon>
        <taxon>Strongyloidea</taxon>
        <taxon>Trichostrongylidae</taxon>
        <taxon>Trichostrongylus</taxon>
    </lineage>
</organism>
<dbReference type="GO" id="GO:0006210">
    <property type="term" value="P:thymine catabolic process"/>
    <property type="evidence" value="ECO:0007669"/>
    <property type="project" value="TreeGrafter"/>
</dbReference>
<dbReference type="SUPFAM" id="SSF46548">
    <property type="entry name" value="alpha-helical ferredoxin"/>
    <property type="match status" value="1"/>
</dbReference>
<dbReference type="InterPro" id="IPR023753">
    <property type="entry name" value="FAD/NAD-binding_dom"/>
</dbReference>
<dbReference type="PANTHER" id="PTHR43073:SF2">
    <property type="entry name" value="DIHYDROPYRIMIDINE DEHYDROGENASE [NADP(+)]"/>
    <property type="match status" value="1"/>
</dbReference>
<evidence type="ECO:0000256" key="1">
    <source>
        <dbReference type="ARBA" id="ARBA00023002"/>
    </source>
</evidence>
<dbReference type="Pfam" id="PF14691">
    <property type="entry name" value="Fer4_20"/>
    <property type="match status" value="1"/>
</dbReference>
<dbReference type="GO" id="GO:0051536">
    <property type="term" value="F:iron-sulfur cluster binding"/>
    <property type="evidence" value="ECO:0007669"/>
    <property type="project" value="InterPro"/>
</dbReference>
<dbReference type="PANTHER" id="PTHR43073">
    <property type="entry name" value="DIHYDROPYRIMIDINE DEHYDROGENASE [NADP(+)]"/>
    <property type="match status" value="1"/>
</dbReference>
<dbReference type="FunFam" id="3.50.50.60:FF:000056">
    <property type="entry name" value="Dihydropyrimidine dehydrogenase [NADP(+)]"/>
    <property type="match status" value="1"/>
</dbReference>
<dbReference type="Proteomes" id="UP001331761">
    <property type="component" value="Unassembled WGS sequence"/>
</dbReference>
<dbReference type="InterPro" id="IPR036188">
    <property type="entry name" value="FAD/NAD-bd_sf"/>
</dbReference>
<evidence type="ECO:0000313" key="7">
    <source>
        <dbReference type="Proteomes" id="UP001331761"/>
    </source>
</evidence>
<proteinExistence type="predicted"/>
<reference evidence="6 7" key="1">
    <citation type="submission" date="2019-10" db="EMBL/GenBank/DDBJ databases">
        <title>Assembly and Annotation for the nematode Trichostrongylus colubriformis.</title>
        <authorList>
            <person name="Martin J."/>
        </authorList>
    </citation>
    <scope>NUCLEOTIDE SEQUENCE [LARGE SCALE GENOMIC DNA]</scope>
    <source>
        <strain evidence="6">G859</strain>
        <tissue evidence="6">Whole worm</tissue>
    </source>
</reference>
<keyword evidence="7" id="KW-1185">Reference proteome</keyword>
<dbReference type="InterPro" id="IPR028261">
    <property type="entry name" value="DPD_II"/>
</dbReference>
<evidence type="ECO:0000259" key="5">
    <source>
        <dbReference type="Pfam" id="PF14691"/>
    </source>
</evidence>
<name>A0AAN8J083_TRICO</name>
<gene>
    <name evidence="6" type="ORF">GCK32_012838</name>
</gene>
<feature type="non-terminal residue" evidence="6">
    <location>
        <position position="1"/>
    </location>
</feature>
<dbReference type="InterPro" id="IPR009051">
    <property type="entry name" value="Helical_ferredxn"/>
</dbReference>
<evidence type="ECO:0000259" key="4">
    <source>
        <dbReference type="Pfam" id="PF07992"/>
    </source>
</evidence>
<evidence type="ECO:0000313" key="6">
    <source>
        <dbReference type="EMBL" id="KAK5971539.1"/>
    </source>
</evidence>
<dbReference type="GO" id="GO:0017113">
    <property type="term" value="F:dihydropyrimidine dehydrogenase (NADP+) activity"/>
    <property type="evidence" value="ECO:0007669"/>
    <property type="project" value="TreeGrafter"/>
</dbReference>
<keyword evidence="1" id="KW-0560">Oxidoreductase</keyword>
<feature type="domain" description="FAD/NAD(P)-binding" evidence="4">
    <location>
        <begin position="176"/>
        <end position="371"/>
    </location>
</feature>
<dbReference type="PRINTS" id="PR00419">
    <property type="entry name" value="ADXRDTASE"/>
</dbReference>
<evidence type="ECO:0000256" key="2">
    <source>
        <dbReference type="ARBA" id="ARBA00030119"/>
    </source>
</evidence>
<dbReference type="Gene3D" id="1.10.1060.10">
    <property type="entry name" value="Alpha-helical ferredoxin"/>
    <property type="match status" value="1"/>
</dbReference>
<accession>A0AAN8J083</accession>
<dbReference type="Gene3D" id="3.50.50.60">
    <property type="entry name" value="FAD/NAD(P)-binding domain"/>
    <property type="match status" value="2"/>
</dbReference>
<sequence length="407" mass="44328">ALLSLNPKVNKLAKAVPSYETKKNKQDWKRNAPKGCDSCGPDLRNDFRDIKHTTLSERGALREALRCLKCADAPCQKGCPTQLDVKAFITSISNKNYYGSARQILSDNPLGLTCGMICPTSDLCVGGCNLQASEEGAINIGGLQQFACEVFKKMNIRQIVSKEIRENRNESHSSPIALIGCGPASISCASFLARLGYTDVTIYEKQKYIGGLSSSEIPQFRLPYSVVDFEIQLARDIGVKIETGRALHKSDLTVEKLKAAGAKAVFIGIGMPEPKKINIFEGLTQSHGFFTSKDYLPMVAAASKPGMCGCSKNPLPSLKGRVIVLGAGDTAFDCATSALRCGAARVTVVFRKGFTGIRAVPEEMEAAREERCEFMPFCAPRAVNIKDGRIVSMQFVKTEQDLDGKWY</sequence>
<evidence type="ECO:0000256" key="3">
    <source>
        <dbReference type="ARBA" id="ARBA00032722"/>
    </source>
</evidence>
<dbReference type="Pfam" id="PF07992">
    <property type="entry name" value="Pyr_redox_2"/>
    <property type="match status" value="1"/>
</dbReference>
<dbReference type="GO" id="GO:0002058">
    <property type="term" value="F:uracil binding"/>
    <property type="evidence" value="ECO:0007669"/>
    <property type="project" value="TreeGrafter"/>
</dbReference>
<comment type="caution">
    <text evidence="6">The sequence shown here is derived from an EMBL/GenBank/DDBJ whole genome shotgun (WGS) entry which is preliminary data.</text>
</comment>